<dbReference type="GeneID" id="27672349"/>
<feature type="region of interest" description="Disordered" evidence="1">
    <location>
        <begin position="124"/>
        <end position="143"/>
    </location>
</feature>
<dbReference type="RefSeq" id="XP_016590789.1">
    <property type="nucleotide sequence ID" value="XM_016737072.1"/>
</dbReference>
<reference evidence="2 3" key="2">
    <citation type="journal article" date="2015" name="Eukaryot. Cell">
        <title>Asexual propagation of a virulent clone complex in a human and feline outbreak of sporotrichosis.</title>
        <authorList>
            <person name="Teixeira Mde M."/>
            <person name="Rodrigues A.M."/>
            <person name="Tsui C.K."/>
            <person name="de Almeida L.G."/>
            <person name="Van Diepeningen A.D."/>
            <person name="van den Ende B.G."/>
            <person name="Fernandes G.F."/>
            <person name="Kano R."/>
            <person name="Hamelin R.C."/>
            <person name="Lopes-Bezerra L.M."/>
            <person name="Vasconcelos A.T."/>
            <person name="de Hoog S."/>
            <person name="de Camargo Z.P."/>
            <person name="Felipe M.S."/>
        </authorList>
    </citation>
    <scope>NUCLEOTIDE SEQUENCE [LARGE SCALE GENOMIC DNA]</scope>
    <source>
        <strain evidence="2 3">1099-18</strain>
    </source>
</reference>
<proteinExistence type="predicted"/>
<dbReference type="Proteomes" id="UP000033710">
    <property type="component" value="Unassembled WGS sequence"/>
</dbReference>
<evidence type="ECO:0000256" key="1">
    <source>
        <dbReference type="SAM" id="MobiDB-lite"/>
    </source>
</evidence>
<dbReference type="AlphaFoldDB" id="A0A0F2MEK2"/>
<feature type="region of interest" description="Disordered" evidence="1">
    <location>
        <begin position="86"/>
        <end position="108"/>
    </location>
</feature>
<dbReference type="OrthoDB" id="2104739at2759"/>
<dbReference type="EMBL" id="AXCR01000004">
    <property type="protein sequence ID" value="KJR88113.1"/>
    <property type="molecule type" value="Genomic_DNA"/>
</dbReference>
<protein>
    <submittedName>
        <fullName evidence="2">Uncharacterized protein</fullName>
    </submittedName>
</protein>
<reference evidence="2 3" key="1">
    <citation type="journal article" date="2014" name="BMC Genomics">
        <title>Comparative genomics of the major fungal agents of human and animal Sporotrichosis: Sporothrix schenckii and Sporothrix brasiliensis.</title>
        <authorList>
            <person name="Teixeira M.M."/>
            <person name="de Almeida L.G."/>
            <person name="Kubitschek-Barreira P."/>
            <person name="Alves F.L."/>
            <person name="Kioshima E.S."/>
            <person name="Abadio A.K."/>
            <person name="Fernandes L."/>
            <person name="Derengowski L.S."/>
            <person name="Ferreira K.S."/>
            <person name="Souza R.C."/>
            <person name="Ruiz J.C."/>
            <person name="de Andrade N.C."/>
            <person name="Paes H.C."/>
            <person name="Nicola A.M."/>
            <person name="Albuquerque P."/>
            <person name="Gerber A.L."/>
            <person name="Martins V.P."/>
            <person name="Peconick L.D."/>
            <person name="Neto A.V."/>
            <person name="Chaucanez C.B."/>
            <person name="Silva P.A."/>
            <person name="Cunha O.L."/>
            <person name="de Oliveira F.F."/>
            <person name="dos Santos T.C."/>
            <person name="Barros A.L."/>
            <person name="Soares M.A."/>
            <person name="de Oliveira L.M."/>
            <person name="Marini M.M."/>
            <person name="Villalobos-Duno H."/>
            <person name="Cunha M.M."/>
            <person name="de Hoog S."/>
            <person name="da Silveira J.F."/>
            <person name="Henrissat B."/>
            <person name="Nino-Vega G.A."/>
            <person name="Cisalpino P.S."/>
            <person name="Mora-Montes H.M."/>
            <person name="Almeida S.R."/>
            <person name="Stajich J.E."/>
            <person name="Lopes-Bezerra L.M."/>
            <person name="Vasconcelos A.T."/>
            <person name="Felipe M.S."/>
        </authorList>
    </citation>
    <scope>NUCLEOTIDE SEQUENCE [LARGE SCALE GENOMIC DNA]</scope>
    <source>
        <strain evidence="2 3">1099-18</strain>
    </source>
</reference>
<gene>
    <name evidence="2" type="ORF">SPSK_10802</name>
</gene>
<evidence type="ECO:0000313" key="2">
    <source>
        <dbReference type="EMBL" id="KJR88113.1"/>
    </source>
</evidence>
<sequence length="178" mass="19287">MVKSSIEWKLSTRAEQTKLRNDCLSRDGYRCVYTGIWDFNKAARAREASRALSVELAETAQLSLALRASEEEAEARDEVLVEEKAAALESPGGLGTPPASLKTGRPSVAGSVADAGEVSFDFETRSAGASTNEDTEMEDASSVSAMTTTTWARLARLSRLPLWLPLPLHWPRMSLGPS</sequence>
<name>A0A0F2MEK2_SPOSC</name>
<organism evidence="2 3">
    <name type="scientific">Sporothrix schenckii 1099-18</name>
    <dbReference type="NCBI Taxonomy" id="1397361"/>
    <lineage>
        <taxon>Eukaryota</taxon>
        <taxon>Fungi</taxon>
        <taxon>Dikarya</taxon>
        <taxon>Ascomycota</taxon>
        <taxon>Pezizomycotina</taxon>
        <taxon>Sordariomycetes</taxon>
        <taxon>Sordariomycetidae</taxon>
        <taxon>Ophiostomatales</taxon>
        <taxon>Ophiostomataceae</taxon>
        <taxon>Sporothrix</taxon>
    </lineage>
</organism>
<comment type="caution">
    <text evidence="2">The sequence shown here is derived from an EMBL/GenBank/DDBJ whole genome shotgun (WGS) entry which is preliminary data.</text>
</comment>
<dbReference type="KEGG" id="ssck:SPSK_10802"/>
<accession>A0A0F2MEK2</accession>
<evidence type="ECO:0000313" key="3">
    <source>
        <dbReference type="Proteomes" id="UP000033710"/>
    </source>
</evidence>
<dbReference type="VEuPathDB" id="FungiDB:SPSK_10802"/>